<organism evidence="5 6">
    <name type="scientific">Aphanomyces astaci</name>
    <name type="common">Crayfish plague agent</name>
    <dbReference type="NCBI Taxonomy" id="112090"/>
    <lineage>
        <taxon>Eukaryota</taxon>
        <taxon>Sar</taxon>
        <taxon>Stramenopiles</taxon>
        <taxon>Oomycota</taxon>
        <taxon>Saprolegniomycetes</taxon>
        <taxon>Saprolegniales</taxon>
        <taxon>Verrucalvaceae</taxon>
        <taxon>Aphanomyces</taxon>
    </lineage>
</organism>
<dbReference type="InterPro" id="IPR017870">
    <property type="entry name" value="FeS_cluster_insertion_CS"/>
</dbReference>
<feature type="region of interest" description="Disordered" evidence="4">
    <location>
        <begin position="920"/>
        <end position="1019"/>
    </location>
</feature>
<evidence type="ECO:0000256" key="1">
    <source>
        <dbReference type="ARBA" id="ARBA00004123"/>
    </source>
</evidence>
<dbReference type="GO" id="GO:0042273">
    <property type="term" value="P:ribosomal large subunit biogenesis"/>
    <property type="evidence" value="ECO:0007669"/>
    <property type="project" value="TreeGrafter"/>
</dbReference>
<dbReference type="GO" id="GO:0005730">
    <property type="term" value="C:nucleolus"/>
    <property type="evidence" value="ECO:0007669"/>
    <property type="project" value="TreeGrafter"/>
</dbReference>
<comment type="subcellular location">
    <subcellularLocation>
        <location evidence="1">Nucleus</location>
    </subcellularLocation>
</comment>
<feature type="region of interest" description="Disordered" evidence="4">
    <location>
        <begin position="640"/>
        <end position="689"/>
    </location>
</feature>
<dbReference type="GO" id="GO:0005654">
    <property type="term" value="C:nucleoplasm"/>
    <property type="evidence" value="ECO:0007669"/>
    <property type="project" value="TreeGrafter"/>
</dbReference>
<evidence type="ECO:0000256" key="4">
    <source>
        <dbReference type="SAM" id="MobiDB-lite"/>
    </source>
</evidence>
<dbReference type="VEuPathDB" id="FungiDB:H257_08194"/>
<feature type="compositionally biased region" description="Basic residues" evidence="4">
    <location>
        <begin position="1"/>
        <end position="27"/>
    </location>
</feature>
<comment type="caution">
    <text evidence="5">The sequence shown here is derived from an EMBL/GenBank/DDBJ whole genome shotgun (WGS) entry which is preliminary data.</text>
</comment>
<dbReference type="VEuPathDB" id="FungiDB:H257_08192"/>
<feature type="compositionally biased region" description="Acidic residues" evidence="4">
    <location>
        <begin position="657"/>
        <end position="678"/>
    </location>
</feature>
<accession>A0A397AVR5</accession>
<dbReference type="PANTHER" id="PTHR12687">
    <property type="entry name" value="NUCLEOLAR COMPLEX 2 AND RAD4-RELATED"/>
    <property type="match status" value="1"/>
</dbReference>
<evidence type="ECO:0000256" key="3">
    <source>
        <dbReference type="ARBA" id="ARBA00023242"/>
    </source>
</evidence>
<protein>
    <submittedName>
        <fullName evidence="5">Uncharacterized protein</fullName>
    </submittedName>
</protein>
<dbReference type="Pfam" id="PF03715">
    <property type="entry name" value="Noc2"/>
    <property type="match status" value="1"/>
</dbReference>
<keyword evidence="3" id="KW-0539">Nucleus</keyword>
<dbReference type="SUPFAM" id="SSF89360">
    <property type="entry name" value="HesB-like domain"/>
    <property type="match status" value="1"/>
</dbReference>
<evidence type="ECO:0000256" key="2">
    <source>
        <dbReference type="ARBA" id="ARBA00005907"/>
    </source>
</evidence>
<dbReference type="GO" id="GO:0030690">
    <property type="term" value="C:Noc1p-Noc2p complex"/>
    <property type="evidence" value="ECO:0007669"/>
    <property type="project" value="TreeGrafter"/>
</dbReference>
<dbReference type="PANTHER" id="PTHR12687:SF4">
    <property type="entry name" value="NUCLEOLAR COMPLEX PROTEIN 2 HOMOLOG"/>
    <property type="match status" value="1"/>
</dbReference>
<dbReference type="GO" id="GO:0030691">
    <property type="term" value="C:Noc2p-Noc3p complex"/>
    <property type="evidence" value="ECO:0007669"/>
    <property type="project" value="TreeGrafter"/>
</dbReference>
<dbReference type="EMBL" id="QUSZ01005127">
    <property type="protein sequence ID" value="RHY11086.1"/>
    <property type="molecule type" value="Genomic_DNA"/>
</dbReference>
<dbReference type="Proteomes" id="UP000265427">
    <property type="component" value="Unassembled WGS sequence"/>
</dbReference>
<evidence type="ECO:0000313" key="5">
    <source>
        <dbReference type="EMBL" id="RHY11086.1"/>
    </source>
</evidence>
<feature type="compositionally biased region" description="Acidic residues" evidence="4">
    <location>
        <begin position="58"/>
        <end position="116"/>
    </location>
</feature>
<name>A0A397AVR5_APHAT</name>
<proteinExistence type="inferred from homology"/>
<feature type="region of interest" description="Disordered" evidence="4">
    <location>
        <begin position="1"/>
        <end position="149"/>
    </location>
</feature>
<gene>
    <name evidence="5" type="ORF">DYB36_002358</name>
</gene>
<dbReference type="Gene3D" id="2.60.300.12">
    <property type="entry name" value="HesB-like domain"/>
    <property type="match status" value="1"/>
</dbReference>
<reference evidence="5 6" key="1">
    <citation type="submission" date="2018-08" db="EMBL/GenBank/DDBJ databases">
        <title>Aphanomyces genome sequencing and annotation.</title>
        <authorList>
            <person name="Minardi D."/>
            <person name="Oidtmann B."/>
            <person name="Van Der Giezen M."/>
            <person name="Studholme D.J."/>
        </authorList>
    </citation>
    <scope>NUCLEOTIDE SEQUENCE [LARGE SCALE GENOMIC DNA]</scope>
    <source>
        <strain evidence="5 6">Kv</strain>
    </source>
</reference>
<dbReference type="InterPro" id="IPR035903">
    <property type="entry name" value="HesB-like_dom_sf"/>
</dbReference>
<comment type="similarity">
    <text evidence="2">Belongs to the NOC2 family.</text>
</comment>
<dbReference type="PROSITE" id="PS01152">
    <property type="entry name" value="HESB"/>
    <property type="match status" value="1"/>
</dbReference>
<evidence type="ECO:0000313" key="6">
    <source>
        <dbReference type="Proteomes" id="UP000265427"/>
    </source>
</evidence>
<feature type="compositionally biased region" description="Basic and acidic residues" evidence="4">
    <location>
        <begin position="28"/>
        <end position="43"/>
    </location>
</feature>
<dbReference type="VEuPathDB" id="FungiDB:H257_14534"/>
<feature type="compositionally biased region" description="Polar residues" evidence="4">
    <location>
        <begin position="986"/>
        <end position="1004"/>
    </location>
</feature>
<sequence>MGSQKKKAIKFIKKGNLKHKIAKRNEKKRFNSKKDKKSTDKPVKKPAAATVASRGGDDEGDILDDMDVDEFLNADFLDEADSGDEGDDGANDDEGADSDDDDNDGGSSSEEDDESALDPRYMSAMPADIESDDEEDGSGGAPQEGGASRRELTMEKLTSIETACAASKSVASLRPLLQIFSDACRSADAGPKAGAKKTPYDIRSSAVYNRLMVAVFTHTQAALRVYFNLPEDAIRAKGENAPSPSNTPVALDAKKWTKISMTIRRFFHCCVYLIQETTSDDIHRFVLRSLTAFVQYAAPCLKTSRKLLKCFVTVWGKSLDTTVCMLAFVRIRELATIVPFPFIETCLKALYLAYMRNVKFTNGVNFQHHIVMGNCLVELYGLDLVSSYQHVFIYIRQLAMTIRKAIAAPSADALKGILTWRFVNCLKVWAAVVSAYPALKALVYPLTQLTLATIRLASIARYVPLKFQCVKVLQQIALATQTFIPTTPILLDVLQSPIVTQKKKNAVKETDIVELDLLVKLSKSALESRRVQEMVVSKVFDLLQKECDVQKYSIAFPEFGVPLHLTLSKFATTTPVPQWKRLAKGLCQQIETRSEWIRNKRMTSDIAPKDMAQIEAFLAAERKAAVVQMLEKEKKQLAEKAAQYAQSAPSSNGGDAQEGDDQGDDDEDDDSEIDEEEREVPAGSVNDPDHVEDMLHLKIQPHPPKFPFQSHPFDIVVYLVDGSENLKTGIVMALKVDLLVGDKPMSSSTKPLVTIDPSTKPIINGDGMCRLTLSIGETSMTHGNKKFQFLLTPVGSDFEVAPVMSTDMTCIRHRLMIQEDLPELWYKDEGGRDKCMPLPVHLVDATNQPVGHRAVPLRVTLLYENEHAVLKQDILKLSPDSQRVIDSTGMALLKLRIEDVSKNHQGQAFRLKVEPDTTQSPLHFDVAPDWSTPISVRSKRNKRRNGGGTLSQHHAPTSSHIDPLESPRGGGGDSHHHHIMHPSSSFDMESSSRPAKRSNSMVVPSSSPTHHHGSSSSALHPSMESILRWTTSVIHGFQQLEWQPIGYEVRLDGSQDKDRPIFRCPACWRYKDTMTMDSQQHESKCLIANVLLTYASDTVGHLDALLKLTEKYGTASSIPSPALPASTQSLGPPPLTRGITDMVNSIEVPPSLFRGSSGGLSEFMMGETGNNAAGGGGGYATSTEIAQAIERQVYCVLARTFIVESSNRAVGLPAFDRAINLLGFYEEALNGVTQINFVPMNDVPGLTTQDVNQCRHSVFAEMKTDEAAARIKELMASRPDAIGIRLGVRTRVKVFIESKALFHVVGTTMDYKITPVSAEFTFENPNAKGTCGCGESFNV</sequence>
<dbReference type="InterPro" id="IPR005343">
    <property type="entry name" value="Noc2"/>
</dbReference>
<feature type="compositionally biased region" description="Polar residues" evidence="4">
    <location>
        <begin position="950"/>
        <end position="960"/>
    </location>
</feature>